<name>A0ABS6JJ68_9BACI</name>
<protein>
    <submittedName>
        <fullName evidence="1">Uncharacterized protein</fullName>
    </submittedName>
</protein>
<dbReference type="RefSeq" id="WP_217066560.1">
    <property type="nucleotide sequence ID" value="NZ_JAHQCS010000098.1"/>
</dbReference>
<evidence type="ECO:0000313" key="1">
    <source>
        <dbReference type="EMBL" id="MBU9712373.1"/>
    </source>
</evidence>
<dbReference type="Proteomes" id="UP000784880">
    <property type="component" value="Unassembled WGS sequence"/>
</dbReference>
<gene>
    <name evidence="1" type="ORF">KS419_11535</name>
</gene>
<dbReference type="EMBL" id="JAHQCS010000098">
    <property type="protein sequence ID" value="MBU9712373.1"/>
    <property type="molecule type" value="Genomic_DNA"/>
</dbReference>
<organism evidence="1 2">
    <name type="scientific">Evansella tamaricis</name>
    <dbReference type="NCBI Taxonomy" id="2069301"/>
    <lineage>
        <taxon>Bacteria</taxon>
        <taxon>Bacillati</taxon>
        <taxon>Bacillota</taxon>
        <taxon>Bacilli</taxon>
        <taxon>Bacillales</taxon>
        <taxon>Bacillaceae</taxon>
        <taxon>Evansella</taxon>
    </lineage>
</organism>
<comment type="caution">
    <text evidence="1">The sequence shown here is derived from an EMBL/GenBank/DDBJ whole genome shotgun (WGS) entry which is preliminary data.</text>
</comment>
<keyword evidence="2" id="KW-1185">Reference proteome</keyword>
<accession>A0ABS6JJ68</accession>
<proteinExistence type="predicted"/>
<reference evidence="1 2" key="1">
    <citation type="submission" date="2021-06" db="EMBL/GenBank/DDBJ databases">
        <title>Bacillus sp. RD4P76, an endophyte from a halophyte.</title>
        <authorList>
            <person name="Sun J.-Q."/>
        </authorList>
    </citation>
    <scope>NUCLEOTIDE SEQUENCE [LARGE SCALE GENOMIC DNA]</scope>
    <source>
        <strain evidence="1 2">CGMCC 1.15917</strain>
    </source>
</reference>
<sequence length="72" mass="8968">MPVQDYKWLSEQELLNHYLNVRQYMEKGFRAEGLKEELELILHEFEHRKMEVVKNKEVYLEEILDYIRTIRL</sequence>
<evidence type="ECO:0000313" key="2">
    <source>
        <dbReference type="Proteomes" id="UP000784880"/>
    </source>
</evidence>